<dbReference type="PROSITE" id="PS00012">
    <property type="entry name" value="PHOSPHOPANTETHEINE"/>
    <property type="match status" value="1"/>
</dbReference>
<organism evidence="1 2">
    <name type="scientific">Streptomyces lincolnensis</name>
    <dbReference type="NCBI Taxonomy" id="1915"/>
    <lineage>
        <taxon>Bacteria</taxon>
        <taxon>Bacillati</taxon>
        <taxon>Actinomycetota</taxon>
        <taxon>Actinomycetes</taxon>
        <taxon>Kitasatosporales</taxon>
        <taxon>Streptomycetaceae</taxon>
        <taxon>Streptomyces</taxon>
    </lineage>
</organism>
<dbReference type="Gene3D" id="1.10.1200.10">
    <property type="entry name" value="ACP-like"/>
    <property type="match status" value="1"/>
</dbReference>
<proteinExistence type="predicted"/>
<dbReference type="Pfam" id="PF00550">
    <property type="entry name" value="PP-binding"/>
    <property type="match status" value="1"/>
</dbReference>
<dbReference type="OrthoDB" id="2665189at2"/>
<evidence type="ECO:0000313" key="1">
    <source>
        <dbReference type="EMBL" id="ANS68986.1"/>
    </source>
</evidence>
<dbReference type="Proteomes" id="UP000092598">
    <property type="component" value="Chromosome"/>
</dbReference>
<sequence length="93" mass="10138">MSEQPTATTLNPEFEAVLRECLAGLVGPDEPLQESTDLTAFGIDSLTVVRLLVALEETFGVTIPDEVITFEIFSSPGVLWNVLSGLMEEPDER</sequence>
<accession>A0A1B1MK38</accession>
<dbReference type="STRING" id="1915.SLINC_6762"/>
<dbReference type="PATRIC" id="fig|1915.4.peg.7463"/>
<dbReference type="SUPFAM" id="SSF47336">
    <property type="entry name" value="ACP-like"/>
    <property type="match status" value="1"/>
</dbReference>
<dbReference type="RefSeq" id="WP_067442330.1">
    <property type="nucleotide sequence ID" value="NZ_CP016438.1"/>
</dbReference>
<evidence type="ECO:0000313" key="2">
    <source>
        <dbReference type="Proteomes" id="UP000092598"/>
    </source>
</evidence>
<dbReference type="KEGG" id="sls:SLINC_6762"/>
<dbReference type="GO" id="GO:0031177">
    <property type="term" value="F:phosphopantetheine binding"/>
    <property type="evidence" value="ECO:0007669"/>
    <property type="project" value="InterPro"/>
</dbReference>
<dbReference type="EMBL" id="CP016438">
    <property type="protein sequence ID" value="ANS68986.1"/>
    <property type="molecule type" value="Genomic_DNA"/>
</dbReference>
<dbReference type="PROSITE" id="PS50075">
    <property type="entry name" value="CARRIER"/>
    <property type="match status" value="1"/>
</dbReference>
<dbReference type="AlphaFoldDB" id="A0A1B1MK38"/>
<protein>
    <submittedName>
        <fullName evidence="1">Acyl-carrier-protein</fullName>
    </submittedName>
</protein>
<gene>
    <name evidence="1" type="ORF">SLINC_6762</name>
</gene>
<dbReference type="InterPro" id="IPR020806">
    <property type="entry name" value="PKS_PP-bd"/>
</dbReference>
<keyword evidence="2" id="KW-1185">Reference proteome</keyword>
<dbReference type="SMART" id="SM00823">
    <property type="entry name" value="PKS_PP"/>
    <property type="match status" value="1"/>
</dbReference>
<name>A0A1B1MK38_STRLN</name>
<dbReference type="InterPro" id="IPR036736">
    <property type="entry name" value="ACP-like_sf"/>
</dbReference>
<dbReference type="InterPro" id="IPR006162">
    <property type="entry name" value="Ppantetheine_attach_site"/>
</dbReference>
<reference evidence="1 2" key="1">
    <citation type="submission" date="2016-07" db="EMBL/GenBank/DDBJ databases">
        <title>Enhancement of antibiotic productionsby engineered nitrateutilization in actinobacteria.</title>
        <authorList>
            <person name="Meng S.C."/>
        </authorList>
    </citation>
    <scope>NUCLEOTIDE SEQUENCE [LARGE SCALE GENOMIC DNA]</scope>
    <source>
        <strain evidence="1 2">NRRL 2936</strain>
    </source>
</reference>
<dbReference type="GO" id="GO:0017000">
    <property type="term" value="P:antibiotic biosynthetic process"/>
    <property type="evidence" value="ECO:0007669"/>
    <property type="project" value="UniProtKB-ARBA"/>
</dbReference>
<dbReference type="InterPro" id="IPR009081">
    <property type="entry name" value="PP-bd_ACP"/>
</dbReference>